<dbReference type="SMART" id="SM00342">
    <property type="entry name" value="HTH_ARAC"/>
    <property type="match status" value="1"/>
</dbReference>
<dbReference type="SUPFAM" id="SSF52317">
    <property type="entry name" value="Class I glutamine amidotransferase-like"/>
    <property type="match status" value="1"/>
</dbReference>
<evidence type="ECO:0000313" key="4">
    <source>
        <dbReference type="EMBL" id="WXB07941.1"/>
    </source>
</evidence>
<dbReference type="Pfam" id="PF12833">
    <property type="entry name" value="HTH_18"/>
    <property type="match status" value="1"/>
</dbReference>
<dbReference type="Proteomes" id="UP001374803">
    <property type="component" value="Chromosome"/>
</dbReference>
<dbReference type="PANTHER" id="PTHR43130">
    <property type="entry name" value="ARAC-FAMILY TRANSCRIPTIONAL REGULATOR"/>
    <property type="match status" value="1"/>
</dbReference>
<dbReference type="RefSeq" id="WP_394837612.1">
    <property type="nucleotide sequence ID" value="NZ_CP089929.1"/>
</dbReference>
<dbReference type="InterPro" id="IPR009057">
    <property type="entry name" value="Homeodomain-like_sf"/>
</dbReference>
<dbReference type="Pfam" id="PF01965">
    <property type="entry name" value="DJ-1_PfpI"/>
    <property type="match status" value="1"/>
</dbReference>
<name>A0ABZ2LAJ3_9BACT</name>
<dbReference type="InterPro" id="IPR052158">
    <property type="entry name" value="INH-QAR"/>
</dbReference>
<dbReference type="InterPro" id="IPR029062">
    <property type="entry name" value="Class_I_gatase-like"/>
</dbReference>
<keyword evidence="5" id="KW-1185">Reference proteome</keyword>
<dbReference type="InterPro" id="IPR018060">
    <property type="entry name" value="HTH_AraC"/>
</dbReference>
<organism evidence="4 5">
    <name type="scientific">Pendulispora rubella</name>
    <dbReference type="NCBI Taxonomy" id="2741070"/>
    <lineage>
        <taxon>Bacteria</taxon>
        <taxon>Pseudomonadati</taxon>
        <taxon>Myxococcota</taxon>
        <taxon>Myxococcia</taxon>
        <taxon>Myxococcales</taxon>
        <taxon>Sorangiineae</taxon>
        <taxon>Pendulisporaceae</taxon>
        <taxon>Pendulispora</taxon>
    </lineage>
</organism>
<dbReference type="PROSITE" id="PS01124">
    <property type="entry name" value="HTH_ARAC_FAMILY_2"/>
    <property type="match status" value="1"/>
</dbReference>
<dbReference type="Gene3D" id="3.40.50.880">
    <property type="match status" value="1"/>
</dbReference>
<dbReference type="CDD" id="cd03137">
    <property type="entry name" value="GATase1_AraC_1"/>
    <property type="match status" value="1"/>
</dbReference>
<dbReference type="InterPro" id="IPR002818">
    <property type="entry name" value="DJ-1/PfpI"/>
</dbReference>
<gene>
    <name evidence="4" type="ORF">LVJ94_11955</name>
</gene>
<protein>
    <submittedName>
        <fullName evidence="4">GlxA family transcriptional regulator</fullName>
    </submittedName>
</protein>
<evidence type="ECO:0000256" key="2">
    <source>
        <dbReference type="ARBA" id="ARBA00023163"/>
    </source>
</evidence>
<keyword evidence="2" id="KW-0804">Transcription</keyword>
<keyword evidence="1" id="KW-0805">Transcription regulation</keyword>
<sequence>MIPAKRPSRSVVVLAIPPVEELDVIGPVTVFGAARRISPKFAYDISLVGPKKGAIEGDAGVALVAHSHYSDVKGKVDTLLVAGGVGAERCRDPGVVRWLRATARRARRVGSICSGAFLLAEAGLLDGRRATTHWSRTKRLAELYPRVQVDPVPIWTQDGNVYTSAGVSAGMDLALELVEQDYGGEIALQIARALVLFLRRPGGQAQFSVALAAQRTELRPLRDLQVWMAEHLTSDLSVEKLAARVAMSPRNFARVFRRELGTTPAHYVDQLRIEAARRLLEQTQRSTEEVAAACGYSSAELLRVAFLRSVGTAPSHYREHFRHRPSGQRG</sequence>
<evidence type="ECO:0000256" key="1">
    <source>
        <dbReference type="ARBA" id="ARBA00023015"/>
    </source>
</evidence>
<accession>A0ABZ2LAJ3</accession>
<evidence type="ECO:0000259" key="3">
    <source>
        <dbReference type="PROSITE" id="PS01124"/>
    </source>
</evidence>
<proteinExistence type="predicted"/>
<feature type="domain" description="HTH araC/xylS-type" evidence="3">
    <location>
        <begin position="222"/>
        <end position="320"/>
    </location>
</feature>
<dbReference type="EMBL" id="CP089983">
    <property type="protein sequence ID" value="WXB07941.1"/>
    <property type="molecule type" value="Genomic_DNA"/>
</dbReference>
<reference evidence="4" key="1">
    <citation type="submission" date="2021-12" db="EMBL/GenBank/DDBJ databases">
        <title>Discovery of the Pendulisporaceae a myxobacterial family with distinct sporulation behavior and unique specialized metabolism.</title>
        <authorList>
            <person name="Garcia R."/>
            <person name="Popoff A."/>
            <person name="Bader C.D."/>
            <person name="Loehr J."/>
            <person name="Walesch S."/>
            <person name="Walt C."/>
            <person name="Boldt J."/>
            <person name="Bunk B."/>
            <person name="Haeckl F.J.F.P.J."/>
            <person name="Gunesch A.P."/>
            <person name="Birkelbach J."/>
            <person name="Nuebel U."/>
            <person name="Pietschmann T."/>
            <person name="Bach T."/>
            <person name="Mueller R."/>
        </authorList>
    </citation>
    <scope>NUCLEOTIDE SEQUENCE</scope>
    <source>
        <strain evidence="4">MSr11367</strain>
    </source>
</reference>
<dbReference type="SUPFAM" id="SSF46689">
    <property type="entry name" value="Homeodomain-like"/>
    <property type="match status" value="2"/>
</dbReference>
<dbReference type="Gene3D" id="1.10.10.60">
    <property type="entry name" value="Homeodomain-like"/>
    <property type="match status" value="2"/>
</dbReference>
<dbReference type="PANTHER" id="PTHR43130:SF3">
    <property type="entry name" value="HTH-TYPE TRANSCRIPTIONAL REGULATOR RV1931C"/>
    <property type="match status" value="1"/>
</dbReference>
<evidence type="ECO:0000313" key="5">
    <source>
        <dbReference type="Proteomes" id="UP001374803"/>
    </source>
</evidence>